<keyword evidence="2" id="KW-0812">Transmembrane</keyword>
<dbReference type="Pfam" id="PF01833">
    <property type="entry name" value="TIG"/>
    <property type="match status" value="25"/>
</dbReference>
<evidence type="ECO:0000259" key="3">
    <source>
        <dbReference type="SMART" id="SM00429"/>
    </source>
</evidence>
<feature type="transmembrane region" description="Helical" evidence="2">
    <location>
        <begin position="2686"/>
        <end position="2705"/>
    </location>
</feature>
<dbReference type="RefSeq" id="WP_179566217.1">
    <property type="nucleotide sequence ID" value="NZ_JACBZY010000001.1"/>
</dbReference>
<gene>
    <name evidence="4" type="ORF">BJ979_001237</name>
</gene>
<feature type="domain" description="IPT/TIG" evidence="3">
    <location>
        <begin position="855"/>
        <end position="937"/>
    </location>
</feature>
<dbReference type="EMBL" id="JACBZY010000001">
    <property type="protein sequence ID" value="NYG98611.1"/>
    <property type="molecule type" value="Genomic_DNA"/>
</dbReference>
<feature type="domain" description="IPT/TIG" evidence="3">
    <location>
        <begin position="2229"/>
        <end position="2311"/>
    </location>
</feature>
<dbReference type="InterPro" id="IPR052387">
    <property type="entry name" value="Fibrocystin"/>
</dbReference>
<feature type="domain" description="IPT/TIG" evidence="3">
    <location>
        <begin position="2401"/>
        <end position="2485"/>
    </location>
</feature>
<dbReference type="NCBIfam" id="NF033766">
    <property type="entry name" value="choice_anch_G"/>
    <property type="match status" value="1"/>
</dbReference>
<feature type="domain" description="IPT/TIG" evidence="3">
    <location>
        <begin position="1195"/>
        <end position="1276"/>
    </location>
</feature>
<dbReference type="InterPro" id="IPR013783">
    <property type="entry name" value="Ig-like_fold"/>
</dbReference>
<keyword evidence="2" id="KW-1133">Transmembrane helix</keyword>
<dbReference type="SUPFAM" id="SSF81296">
    <property type="entry name" value="E set domains"/>
    <property type="match status" value="25"/>
</dbReference>
<proteinExistence type="predicted"/>
<name>A0A852YBP6_9MICO</name>
<evidence type="ECO:0000256" key="2">
    <source>
        <dbReference type="SAM" id="Phobius"/>
    </source>
</evidence>
<dbReference type="GO" id="GO:0005975">
    <property type="term" value="P:carbohydrate metabolic process"/>
    <property type="evidence" value="ECO:0007669"/>
    <property type="project" value="UniProtKB-ARBA"/>
</dbReference>
<feature type="domain" description="IPT/TIG" evidence="3">
    <location>
        <begin position="2572"/>
        <end position="2652"/>
    </location>
</feature>
<evidence type="ECO:0000256" key="1">
    <source>
        <dbReference type="ARBA" id="ARBA00022729"/>
    </source>
</evidence>
<dbReference type="InterPro" id="IPR014756">
    <property type="entry name" value="Ig_E-set"/>
</dbReference>
<reference evidence="4 5" key="1">
    <citation type="submission" date="2020-07" db="EMBL/GenBank/DDBJ databases">
        <title>Sequencing the genomes of 1000 actinobacteria strains.</title>
        <authorList>
            <person name="Klenk H.-P."/>
        </authorList>
    </citation>
    <scope>NUCLEOTIDE SEQUENCE [LARGE SCALE GENOMIC DNA]</scope>
    <source>
        <strain evidence="4 5">DSM 23141</strain>
    </source>
</reference>
<feature type="domain" description="IPT/TIG" evidence="3">
    <location>
        <begin position="1027"/>
        <end position="1106"/>
    </location>
</feature>
<feature type="domain" description="IPT/TIG" evidence="3">
    <location>
        <begin position="507"/>
        <end position="587"/>
    </location>
</feature>
<feature type="domain" description="IPT/TIG" evidence="3">
    <location>
        <begin position="1969"/>
        <end position="2051"/>
    </location>
</feature>
<dbReference type="SMART" id="SM00429">
    <property type="entry name" value="IPT"/>
    <property type="match status" value="25"/>
</dbReference>
<comment type="caution">
    <text evidence="4">The sequence shown here is derived from an EMBL/GenBank/DDBJ whole genome shotgun (WGS) entry which is preliminary data.</text>
</comment>
<dbReference type="PANTHER" id="PTHR46769:SF2">
    <property type="entry name" value="FIBROCYSTIN-L ISOFORM 2 PRECURSOR-RELATED"/>
    <property type="match status" value="1"/>
</dbReference>
<feature type="domain" description="IPT/TIG" evidence="3">
    <location>
        <begin position="769"/>
        <end position="851"/>
    </location>
</feature>
<protein>
    <recommendedName>
        <fullName evidence="3">IPT/TIG domain-containing protein</fullName>
    </recommendedName>
</protein>
<keyword evidence="1" id="KW-0732">Signal</keyword>
<sequence>MARTRAEKFSTWGSRGLALVAAVMTGVFLVGIAPSSASPGDRSSASGTFLSGSLVSAIDGALNTSATQNLGTTATQIDRHNLNASVLNGFNIALPGNLGIPVHLTNAGALSSYAKSDPDASSIGASGLVGNDGVIGVGTVPPSQVPGNLTFDLHDILGAQLTGELADAHLDLGALSASASSTQGGTPVGKYEIAGGKLRLTSNTLKSLNGIVTPRVSALQTTVQGQLTTGAGTLLTNTQNSLRGLLSVAGNLITTPAATNNSSITVDLTSVTLPQTLTTADGSVSINLTTGEISADLSKINGGLNGLDPNTEVLSAAALQAISGSVLSLVGSAVDQLQANLVTAIRSAAVNLNVQLAVLGSPAITVNVAAPLGQLLDGTFAPTAVKVNAVGLTLSVGTVVGLLTGTLGTLLTQTTASVGTAITALRPLLITPVTNTLQPVLSLLNTVLSLRANVQSPSPAQAGRPFSETALQLRLLNFSAGGGDVLTLNLANGEVGQAVDGNAKAVAPRVDGISPSSGPEAGGTVVTLTGAGFTGATGVTFGGTPGIIQSVTDTQITVKTPFHAAGAVPVVVTTAAGPSQPGTFTYVPALALTAAVPNTGPLAGGTTVILTGSCLDTVTGVTFGGTAGTIVSRDSAQQLTVTTPAHAAGTVDVGVTSAAPCGTTATLPGGFTYANPLPLAPAIASITPGHGPETGGTVVTIAGTNLGATGTTAVTFDGIPATAVTVNAAGTQITATTPPHTAATVGVAVTTPAGTSGTSPYVYDPVIAITTVTPTSGPAAGGTPITIDGRAFTGATGVDIGGAPATNVTVVSDTRITATTPAGTAGPADVVVHGTAAVGGDATAPGAYSYVAPQKPAVTSYTPQQGPSTGGTTVLFTGTGFTGTTGVQFGGVPATGVQIISDTALRATTAARTPGQVSIVIQHPNGDTTIDGGYTYTPPPAPTAASIDPVVGPTAGGTATTITGTGFTGATGVTFDGTAGTAFTVVSPTQITVTTPAHAAGPVDVVVQHPSGAATLAGGFTFQPPAVPNVTTVSPASGTQLGGTVVTITGTDLGGTTGVTFGGTAGTGLVVTPTQVTVTTPAHAPGAVDLVVQAPGGDVTRSFTFIPDGAPVVTAHTPVTGPTAGGTAVTITGTDLDGVTAVQFGTTAGTITSQSPTQIVVTSPAHAAGSVNLVLRDPAGDVTIADGFLFRDPQAPTTSNLAPATGPTAGGTNVTITGTGFSGATGVTFGGDAGTAFTIVSDTQITVASPAHAAGGVPVVVQHPDGASAPITFTYTVATPVIGSITPNTGSTAGGDVVRITGTALGDASAVSFGGSAGTGITRVDADTIDVTTPAHAAGAVNVTVTTPGGTSAPLTGGFTFLQPAPQPTIGGIAPLSGPTGGGTSVTITGTGFTGTTGADAVTFGGTPATSYTVDSDTQITAVTPAHAAGAVDVAVTAPGGTVTQTNGYSFRPGPAITGLTPASGPIAGGTSVTIIGSNLTDAGAVSFGGVAATSFTVDSDTQITAVAPAHASGAVDVVVTTPFGGATSAGAFTYLPPAAAASVTPASGPDTGQQTVTITGTGFTGATGVTIGGTAATNVTVVDAEHITATTPAHVAGTVDVVVQHPAGDSTLAGAYSFISTAPPTANGLTPNTGSAAGGTTVTIDGSGFTGSTGVTFDGTAGVGFTVSPDGTSITVTTPAHAAGNVPVVVQHPNGDVTLADPFTFTAIPPSIQSIDPNAGDAAGGTTVTISGPGLGAATAVSFGGADAGTVTRISDDSISVATPAHAAGAVDVVVTLPSGSLTSTNGFTYTGGTPVPPTASGLTPVSGTTAGGTTITITGTGLTGTTGVAIDGVVQPVTVVNDTTVTVTSPAHAAGGVALEVQHPNGNVAVPGTFTYVAPPASIDSITPNSGPAAGDTTVTLSGSGLGDATGVTFGGLAGTQLTRVDADTITAHTPAHSAGAVDVTVTLPTATLTTTGGFTYTGAPTAPTASAIDPATGSTAGGTTTTITGTGFTGATGVTFGGATGTSFSVTNDTTIVVTSPAGAAGNAAVVVQHPNGNATVPGGFTYTGTAPSITAITPDNGPAAGGTTVTITGPGIAAATNVTFGGIPGTDLTPGADGDENSLSVTTPAHSAGAVDVVVTLPSGPLTSTGGFTYTGAPTAPTATGLDPSSGATVGGTTVVVHGTGFTGATGVTFGGTAGTSFVVTNDTTITVTTPAGTAGTAAVVVRHPNGDATVPGGFTYTAPPASIQTIAPTSGPAAGGTEVTITGPGLGAATGVSFGGTAGTGLVSNGADSITVTAPAHAAGAVDVVVTLPSTTLTSTGGFTYTGAPVPPTASSMTPTSGGTAGGTTVTITGTGFAGATGVTFDGAPGGSFTIVNDTTITVAAPAHAAGSVPVLVQHPNGNPTVPGGFTYLATAPSIQSVSPNAGPADGGTVVTISGPGVGSATAVTIGGTPATGLTVVDADTVTVVSPAHAPGAADVVVTLPTVTLTSVGGFTFAGVAPSVGTVTPNAGPAEGGTSVTLGGEGLTGTTDVEFGGTPGTDVTVVDDNTVTVTTPGHAPGNVRILIRNPKGDVTLDDGFGYVGADDPVVTDVSHDTLPTGGVRIRIFGRNFANATGVTFDGVLGSGFTVIDDNTIEVIAPPHAPGDVQVRILTATGGSLPWTMTYVAAADPGTPGDGSGPSSSAAGSGGLAATGTDGGRWVFGALAMLFAGAALLLHGARRRRFARR</sequence>
<feature type="domain" description="IPT/TIG" evidence="3">
    <location>
        <begin position="941"/>
        <end position="1023"/>
    </location>
</feature>
<keyword evidence="5" id="KW-1185">Reference proteome</keyword>
<dbReference type="Gene3D" id="2.60.40.10">
    <property type="entry name" value="Immunoglobulins"/>
    <property type="match status" value="25"/>
</dbReference>
<accession>A0A852YBP6</accession>
<feature type="domain" description="IPT/TIG" evidence="3">
    <location>
        <begin position="1624"/>
        <end position="1707"/>
    </location>
</feature>
<evidence type="ECO:0000313" key="5">
    <source>
        <dbReference type="Proteomes" id="UP000553888"/>
    </source>
</evidence>
<feature type="domain" description="IPT/TIG" evidence="3">
    <location>
        <begin position="2144"/>
        <end position="2226"/>
    </location>
</feature>
<evidence type="ECO:0000313" key="4">
    <source>
        <dbReference type="EMBL" id="NYG98611.1"/>
    </source>
</evidence>
<feature type="domain" description="IPT/TIG" evidence="3">
    <location>
        <begin position="1710"/>
        <end position="1792"/>
    </location>
</feature>
<feature type="domain" description="IPT/TIG" evidence="3">
    <location>
        <begin position="1538"/>
        <end position="1620"/>
    </location>
</feature>
<feature type="domain" description="IPT/TIG" evidence="3">
    <location>
        <begin position="1110"/>
        <end position="1191"/>
    </location>
</feature>
<feature type="domain" description="IPT/TIG" evidence="3">
    <location>
        <begin position="1279"/>
        <end position="1362"/>
    </location>
</feature>
<dbReference type="InterPro" id="IPR002909">
    <property type="entry name" value="IPT_dom"/>
</dbReference>
<feature type="domain" description="IPT/TIG" evidence="3">
    <location>
        <begin position="680"/>
        <end position="764"/>
    </location>
</feature>
<dbReference type="Proteomes" id="UP000553888">
    <property type="component" value="Unassembled WGS sequence"/>
</dbReference>
<dbReference type="CDD" id="cd00102">
    <property type="entry name" value="IPT"/>
    <property type="match status" value="12"/>
</dbReference>
<feature type="domain" description="IPT/TIG" evidence="3">
    <location>
        <begin position="2316"/>
        <end position="2398"/>
    </location>
</feature>
<keyword evidence="2" id="KW-0472">Membrane</keyword>
<dbReference type="PANTHER" id="PTHR46769">
    <property type="entry name" value="POLYCYSTIC KIDNEY AND HEPATIC DISEASE 1 (AUTOSOMAL RECESSIVE)-LIKE 1"/>
    <property type="match status" value="1"/>
</dbReference>
<feature type="domain" description="IPT/TIG" evidence="3">
    <location>
        <begin position="2486"/>
        <end position="2568"/>
    </location>
</feature>
<dbReference type="CDD" id="cd00603">
    <property type="entry name" value="IPT_PCSR"/>
    <property type="match status" value="1"/>
</dbReference>
<feature type="domain" description="IPT/TIG" evidence="3">
    <location>
        <begin position="2054"/>
        <end position="2139"/>
    </location>
</feature>
<feature type="domain" description="IPT/TIG" evidence="3">
    <location>
        <begin position="1454"/>
        <end position="1536"/>
    </location>
</feature>
<feature type="domain" description="IPT/TIG" evidence="3">
    <location>
        <begin position="1882"/>
        <end position="1964"/>
    </location>
</feature>
<organism evidence="4 5">
    <name type="scientific">Schumannella luteola</name>
    <dbReference type="NCBI Taxonomy" id="472059"/>
    <lineage>
        <taxon>Bacteria</taxon>
        <taxon>Bacillati</taxon>
        <taxon>Actinomycetota</taxon>
        <taxon>Actinomycetes</taxon>
        <taxon>Micrococcales</taxon>
        <taxon>Microbacteriaceae</taxon>
        <taxon>Schumannella</taxon>
    </lineage>
</organism>
<dbReference type="InterPro" id="IPR047900">
    <property type="entry name" value="Choice_anch_G"/>
</dbReference>
<feature type="domain" description="IPT/TIG" evidence="3">
    <location>
        <begin position="1367"/>
        <end position="1452"/>
    </location>
</feature>
<feature type="domain" description="IPT/TIG" evidence="3">
    <location>
        <begin position="589"/>
        <end position="674"/>
    </location>
</feature>
<feature type="domain" description="IPT/TIG" evidence="3">
    <location>
        <begin position="1798"/>
        <end position="1879"/>
    </location>
</feature>